<dbReference type="KEGG" id="dra:DR_2175"/>
<evidence type="ECO:0000313" key="1">
    <source>
        <dbReference type="EMBL" id="AAF11737.1"/>
    </source>
</evidence>
<dbReference type="HOGENOM" id="CLU_1882338_0_0_0"/>
<dbReference type="STRING" id="243230.DR_2175"/>
<evidence type="ECO:0000313" key="2">
    <source>
        <dbReference type="Proteomes" id="UP000002524"/>
    </source>
</evidence>
<dbReference type="PIR" id="F75304">
    <property type="entry name" value="F75304"/>
</dbReference>
<dbReference type="EMBL" id="AE000513">
    <property type="protein sequence ID" value="AAF11737.1"/>
    <property type="molecule type" value="Genomic_DNA"/>
</dbReference>
<protein>
    <submittedName>
        <fullName evidence="1">Uncharacterized protein</fullName>
    </submittedName>
</protein>
<dbReference type="AlphaFoldDB" id="Q9RSE9"/>
<accession>Q9RSE9</accession>
<dbReference type="Proteomes" id="UP000002524">
    <property type="component" value="Chromosome 1"/>
</dbReference>
<name>Q9RSE9_DEIRA</name>
<gene>
    <name evidence="1" type="ordered locus">DR_2175</name>
</gene>
<dbReference type="PaxDb" id="243230-DR_2175"/>
<keyword evidence="2" id="KW-1185">Reference proteome</keyword>
<proteinExistence type="predicted"/>
<organism evidence="1 2">
    <name type="scientific">Deinococcus radiodurans (strain ATCC 13939 / DSM 20539 / JCM 16871 / CCUG 27074 / LMG 4051 / NBRC 15346 / NCIMB 9279 / VKM B-1422 / R1)</name>
    <dbReference type="NCBI Taxonomy" id="243230"/>
    <lineage>
        <taxon>Bacteria</taxon>
        <taxon>Thermotogati</taxon>
        <taxon>Deinococcota</taxon>
        <taxon>Deinococci</taxon>
        <taxon>Deinococcales</taxon>
        <taxon>Deinococcaceae</taxon>
        <taxon>Deinococcus</taxon>
    </lineage>
</organism>
<dbReference type="EnsemblBacteria" id="AAF11737">
    <property type="protein sequence ID" value="AAF11737"/>
    <property type="gene ID" value="DR_2175"/>
</dbReference>
<sequence>MHRAQAQEITKCHSMPFPDRERFFMPPPQKAPAVKQGPEKTAGLFVVERGVLGVAGFHVLVQRLFTHVRAGFLAGAATGLHVHVTGLTFLDSGGVGGVGVLGIVFGHGPMLRGRPRRKVRGETTFLSAHWRSHKL</sequence>
<reference evidence="1 2" key="1">
    <citation type="journal article" date="1999" name="Science">
        <title>Genome sequence of the radioresistant bacterium Deinococcus radiodurans R1.</title>
        <authorList>
            <person name="White O."/>
            <person name="Eisen J.A."/>
            <person name="Heidelberg J.F."/>
            <person name="Hickey E.K."/>
            <person name="Peterson J.D."/>
            <person name="Dodson R.J."/>
            <person name="Haft D.H."/>
            <person name="Gwinn M.L."/>
            <person name="Nelson W.C."/>
            <person name="Richardson D.L."/>
            <person name="Moffat K.S."/>
            <person name="Qin H."/>
            <person name="Jiang L."/>
            <person name="Pamphile W."/>
            <person name="Crosby M."/>
            <person name="Shen M."/>
            <person name="Vamathevan J.J."/>
            <person name="Lam P."/>
            <person name="McDonald L."/>
            <person name="Utterback T."/>
            <person name="Zalewski C."/>
            <person name="Makarova K.S."/>
            <person name="Aravind L."/>
            <person name="Daly M.J."/>
            <person name="Minton K.W."/>
            <person name="Fleischmann R.D."/>
            <person name="Ketchum K.A."/>
            <person name="Nelson K.E."/>
            <person name="Salzberg S."/>
            <person name="Smith H.O."/>
            <person name="Venter J.C."/>
            <person name="Fraser C.M."/>
        </authorList>
    </citation>
    <scope>NUCLEOTIDE SEQUENCE [LARGE SCALE GENOMIC DNA]</scope>
    <source>
        <strain evidence="2">ATCC 13939 / DSM 20539 / JCM 16871 / LMG 4051 / NBRC 15346 / NCIMB 9279 / R1 / VKM B-1422</strain>
    </source>
</reference>
<dbReference type="InParanoid" id="Q9RSE9"/>